<dbReference type="Proteomes" id="UP000284250">
    <property type="component" value="Unassembled WGS sequence"/>
</dbReference>
<accession>A0A418QY04</accession>
<sequence>MPEFSAILFERPFVRLTHDGPNRWLHVVWQGALSLEQVREGSEQVLALIREHRYTKLLNDNTRVTALNLTSEEQAGYQIMHLMFAAGLHYLAWVYAPVDEGRSYADSSVAAANWPLVLTFEEVESAVDWLRHSL</sequence>
<evidence type="ECO:0000313" key="1">
    <source>
        <dbReference type="EMBL" id="RIY10066.1"/>
    </source>
</evidence>
<dbReference type="AlphaFoldDB" id="A0A418QY04"/>
<reference evidence="1 2" key="1">
    <citation type="submission" date="2018-09" db="EMBL/GenBank/DDBJ databases">
        <authorList>
            <person name="Zeman M."/>
            <person name="Pardy F."/>
        </authorList>
    </citation>
    <scope>NUCLEOTIDE SEQUENCE [LARGE SCALE GENOMIC DNA]</scope>
    <source>
        <strain evidence="1 2">CCM 8852</strain>
    </source>
</reference>
<keyword evidence="2" id="KW-1185">Reference proteome</keyword>
<evidence type="ECO:0000313" key="2">
    <source>
        <dbReference type="Proteomes" id="UP000284250"/>
    </source>
</evidence>
<reference evidence="1 2" key="2">
    <citation type="submission" date="2019-01" db="EMBL/GenBank/DDBJ databases">
        <title>Hymenobacter humicola sp. nov., isolated from soils in Antarctica.</title>
        <authorList>
            <person name="Sedlacek I."/>
            <person name="Holochova P."/>
            <person name="Kralova S."/>
            <person name="Pantucek R."/>
            <person name="Stankova E."/>
            <person name="Vrbovska V."/>
            <person name="Kristofova L."/>
            <person name="Svec P."/>
            <person name="Busse H.-J."/>
        </authorList>
    </citation>
    <scope>NUCLEOTIDE SEQUENCE [LARGE SCALE GENOMIC DNA]</scope>
    <source>
        <strain evidence="1 2">CCM 8852</strain>
    </source>
</reference>
<dbReference type="EMBL" id="QYCN01000014">
    <property type="protein sequence ID" value="RIY10066.1"/>
    <property type="molecule type" value="Genomic_DNA"/>
</dbReference>
<name>A0A418QY04_9BACT</name>
<proteinExistence type="predicted"/>
<comment type="caution">
    <text evidence="1">The sequence shown here is derived from an EMBL/GenBank/DDBJ whole genome shotgun (WGS) entry which is preliminary data.</text>
</comment>
<protein>
    <recommendedName>
        <fullName evidence="3">STAS/SEC14 domain-containing protein</fullName>
    </recommendedName>
</protein>
<gene>
    <name evidence="1" type="ORF">D0T11_11040</name>
</gene>
<evidence type="ECO:0008006" key="3">
    <source>
        <dbReference type="Google" id="ProtNLM"/>
    </source>
</evidence>
<organism evidence="1 2">
    <name type="scientific">Hymenobacter rubripertinctus</name>
    <dbReference type="NCBI Taxonomy" id="2029981"/>
    <lineage>
        <taxon>Bacteria</taxon>
        <taxon>Pseudomonadati</taxon>
        <taxon>Bacteroidota</taxon>
        <taxon>Cytophagia</taxon>
        <taxon>Cytophagales</taxon>
        <taxon>Hymenobacteraceae</taxon>
        <taxon>Hymenobacter</taxon>
    </lineage>
</organism>